<dbReference type="WBParaSite" id="ES5_v2.g21158.t1">
    <property type="protein sequence ID" value="ES5_v2.g21158.t1"/>
    <property type="gene ID" value="ES5_v2.g21158"/>
</dbReference>
<name>A0AC34FUG9_9BILA</name>
<sequence length="431" mass="49280">MIPMSDAIKNISKEYIRNEALKFANPLLEQSNEIVADAFENICDTNDHREKRFIITLPVIVIVAAVTGSVFALSSFMTSIQNQQDIRILSEEVKRIQQNMEKLTAAINNVDEMISNDRYLTKTKQEFEFHVSKIERALLKFMQILGSRKTVKLSELPEPLLKYFEKVGYTKNKFAEKLYLLRLKSCHRRSIVVEVIADETSGVDAIKCNKYSSMGFFDKNLFHQHVLPSIYCYNRKSGCSELDTNQCIPHLAAHNCTHTAFSPCTCEIKSINQCKIKSQHALNNFIQFETYDELTTVATTYKLYKIQYPTKSVTKNVPSSGVFTLVINEEDFIKIGEYTIRGKSLKPTYIENIIDDTFVVGKMEERKNLTIDFTSIKSEFNEKFTSFEILTGILVVVVLIALFFVGCCVYKKCTKKSYNKLAFVVPQISSS</sequence>
<evidence type="ECO:0000313" key="2">
    <source>
        <dbReference type="WBParaSite" id="ES5_v2.g21158.t1"/>
    </source>
</evidence>
<evidence type="ECO:0000313" key="1">
    <source>
        <dbReference type="Proteomes" id="UP000887579"/>
    </source>
</evidence>
<accession>A0AC34FUG9</accession>
<organism evidence="1 2">
    <name type="scientific">Panagrolaimus sp. ES5</name>
    <dbReference type="NCBI Taxonomy" id="591445"/>
    <lineage>
        <taxon>Eukaryota</taxon>
        <taxon>Metazoa</taxon>
        <taxon>Ecdysozoa</taxon>
        <taxon>Nematoda</taxon>
        <taxon>Chromadorea</taxon>
        <taxon>Rhabditida</taxon>
        <taxon>Tylenchina</taxon>
        <taxon>Panagrolaimomorpha</taxon>
        <taxon>Panagrolaimoidea</taxon>
        <taxon>Panagrolaimidae</taxon>
        <taxon>Panagrolaimus</taxon>
    </lineage>
</organism>
<proteinExistence type="predicted"/>
<reference evidence="2" key="1">
    <citation type="submission" date="2022-11" db="UniProtKB">
        <authorList>
            <consortium name="WormBaseParasite"/>
        </authorList>
    </citation>
    <scope>IDENTIFICATION</scope>
</reference>
<dbReference type="Proteomes" id="UP000887579">
    <property type="component" value="Unplaced"/>
</dbReference>
<protein>
    <submittedName>
        <fullName evidence="2">Envelope protein</fullName>
    </submittedName>
</protein>